<evidence type="ECO:0000259" key="14">
    <source>
        <dbReference type="Pfam" id="PF00288"/>
    </source>
</evidence>
<evidence type="ECO:0000256" key="5">
    <source>
        <dbReference type="ARBA" id="ARBA00022605"/>
    </source>
</evidence>
<evidence type="ECO:0000256" key="1">
    <source>
        <dbReference type="ARBA" id="ARBA00005015"/>
    </source>
</evidence>
<dbReference type="InterPro" id="IPR013750">
    <property type="entry name" value="GHMP_kinase_C_dom"/>
</dbReference>
<keyword evidence="13" id="KW-0963">Cytoplasm</keyword>
<comment type="catalytic activity">
    <reaction evidence="11 13">
        <text>L-homoserine + ATP = O-phospho-L-homoserine + ADP + H(+)</text>
        <dbReference type="Rhea" id="RHEA:13985"/>
        <dbReference type="ChEBI" id="CHEBI:15378"/>
        <dbReference type="ChEBI" id="CHEBI:30616"/>
        <dbReference type="ChEBI" id="CHEBI:57476"/>
        <dbReference type="ChEBI" id="CHEBI:57590"/>
        <dbReference type="ChEBI" id="CHEBI:456216"/>
        <dbReference type="EC" id="2.7.1.39"/>
    </reaction>
</comment>
<dbReference type="PIRSF" id="PIRSF000676">
    <property type="entry name" value="Homoser_kin"/>
    <property type="match status" value="1"/>
</dbReference>
<dbReference type="SUPFAM" id="SSF55060">
    <property type="entry name" value="GHMP Kinase, C-terminal domain"/>
    <property type="match status" value="1"/>
</dbReference>
<dbReference type="InterPro" id="IPR000870">
    <property type="entry name" value="Homoserine_kinase"/>
</dbReference>
<evidence type="ECO:0000256" key="10">
    <source>
        <dbReference type="ARBA" id="ARBA00022840"/>
    </source>
</evidence>
<keyword evidence="10 13" id="KW-0067">ATP-binding</keyword>
<dbReference type="EC" id="2.7.1.39" evidence="3 13"/>
<reference evidence="16" key="2">
    <citation type="submission" date="2021-04" db="EMBL/GenBank/DDBJ databases">
        <authorList>
            <person name="Gilroy R."/>
        </authorList>
    </citation>
    <scope>NUCLEOTIDE SEQUENCE</scope>
    <source>
        <strain evidence="16">ChiHejej3B27-2180</strain>
    </source>
</reference>
<dbReference type="InterPro" id="IPR014721">
    <property type="entry name" value="Ribsml_uS5_D2-typ_fold_subgr"/>
</dbReference>
<evidence type="ECO:0000256" key="9">
    <source>
        <dbReference type="ARBA" id="ARBA00022777"/>
    </source>
</evidence>
<dbReference type="GO" id="GO:0005737">
    <property type="term" value="C:cytoplasm"/>
    <property type="evidence" value="ECO:0007669"/>
    <property type="project" value="UniProtKB-SubCell"/>
</dbReference>
<dbReference type="Pfam" id="PF08544">
    <property type="entry name" value="GHMP_kinases_C"/>
    <property type="match status" value="1"/>
</dbReference>
<dbReference type="HAMAP" id="MF_00384">
    <property type="entry name" value="Homoser_kinase"/>
    <property type="match status" value="1"/>
</dbReference>
<comment type="function">
    <text evidence="12 13">Catalyzes the ATP-dependent phosphorylation of L-homoserine to L-homoserine phosphate.</text>
</comment>
<feature type="binding site" evidence="13">
    <location>
        <begin position="79"/>
        <end position="89"/>
    </location>
    <ligand>
        <name>ATP</name>
        <dbReference type="ChEBI" id="CHEBI:30616"/>
    </ligand>
</feature>
<dbReference type="GO" id="GO:0009088">
    <property type="term" value="P:threonine biosynthetic process"/>
    <property type="evidence" value="ECO:0007669"/>
    <property type="project" value="UniProtKB-UniRule"/>
</dbReference>
<dbReference type="Gene3D" id="3.30.70.890">
    <property type="entry name" value="GHMP kinase, C-terminal domain"/>
    <property type="match status" value="1"/>
</dbReference>
<dbReference type="InterPro" id="IPR020568">
    <property type="entry name" value="Ribosomal_Su5_D2-typ_SF"/>
</dbReference>
<keyword evidence="9 13" id="KW-0418">Kinase</keyword>
<dbReference type="AlphaFoldDB" id="A0A9D1QPW5"/>
<dbReference type="InterPro" id="IPR006203">
    <property type="entry name" value="GHMP_knse_ATP-bd_CS"/>
</dbReference>
<evidence type="ECO:0000256" key="3">
    <source>
        <dbReference type="ARBA" id="ARBA00012078"/>
    </source>
</evidence>
<feature type="domain" description="GHMP kinase C-terminal" evidence="15">
    <location>
        <begin position="193"/>
        <end position="255"/>
    </location>
</feature>
<reference evidence="16" key="1">
    <citation type="journal article" date="2021" name="PeerJ">
        <title>Extensive microbial diversity within the chicken gut microbiome revealed by metagenomics and culture.</title>
        <authorList>
            <person name="Gilroy R."/>
            <person name="Ravi A."/>
            <person name="Getino M."/>
            <person name="Pursley I."/>
            <person name="Horton D.L."/>
            <person name="Alikhan N.F."/>
            <person name="Baker D."/>
            <person name="Gharbi K."/>
            <person name="Hall N."/>
            <person name="Watson M."/>
            <person name="Adriaenssens E.M."/>
            <person name="Foster-Nyarko E."/>
            <person name="Jarju S."/>
            <person name="Secka A."/>
            <person name="Antonio M."/>
            <person name="Oren A."/>
            <person name="Chaudhuri R.R."/>
            <person name="La Ragione R."/>
            <person name="Hildebrand F."/>
            <person name="Pallen M.J."/>
        </authorList>
    </citation>
    <scope>NUCLEOTIDE SEQUENCE</scope>
    <source>
        <strain evidence="16">ChiHejej3B27-2180</strain>
    </source>
</reference>
<feature type="domain" description="GHMP kinase N-terminal" evidence="14">
    <location>
        <begin position="64"/>
        <end position="132"/>
    </location>
</feature>
<keyword evidence="6 13" id="KW-0808">Transferase</keyword>
<sequence length="288" mass="30707">MKIIVPASSANLGPGFDSIGLAVNRYLTMTVGEESSHWQVDHDLPNIPHDETNMIVQAAVKTSPVPLTPHRLTVVSSIPLSHGLGSSSSANVAGVELANQLGQLKLTGEEKVQAAASLEGHPDNVAPAIMGGTVIGTSLGDHFYAVKAPAIPYRLAAYVPNYNLATADSRAALPNQLAYSQATHASAIANVLVAALFKRDYQTAGKMMEADHFHEPYRTRLVPELSIIREIGHRCGALATYLSGAGPTVMTLVPNNGMDLFARNLRLHGLEIPLWKLAIDDLGVRVED</sequence>
<dbReference type="Pfam" id="PF00288">
    <property type="entry name" value="GHMP_kinases_N"/>
    <property type="match status" value="1"/>
</dbReference>
<keyword evidence="8 13" id="KW-0547">Nucleotide-binding</keyword>
<keyword evidence="7 13" id="KW-0791">Threonine biosynthesis</keyword>
<keyword evidence="5 13" id="KW-0028">Amino-acid biosynthesis</keyword>
<evidence type="ECO:0000256" key="4">
    <source>
        <dbReference type="ARBA" id="ARBA00017858"/>
    </source>
</evidence>
<evidence type="ECO:0000256" key="7">
    <source>
        <dbReference type="ARBA" id="ARBA00022697"/>
    </source>
</evidence>
<dbReference type="Gene3D" id="3.30.230.10">
    <property type="match status" value="1"/>
</dbReference>
<evidence type="ECO:0000256" key="8">
    <source>
        <dbReference type="ARBA" id="ARBA00022741"/>
    </source>
</evidence>
<comment type="caution">
    <text evidence="16">The sequence shown here is derived from an EMBL/GenBank/DDBJ whole genome shotgun (WGS) entry which is preliminary data.</text>
</comment>
<evidence type="ECO:0000313" key="17">
    <source>
        <dbReference type="Proteomes" id="UP000886878"/>
    </source>
</evidence>
<protein>
    <recommendedName>
        <fullName evidence="4 13">Homoserine kinase</fullName>
        <shortName evidence="13">HK</shortName>
        <shortName evidence="13">HSK</shortName>
        <ecNumber evidence="3 13">2.7.1.39</ecNumber>
    </recommendedName>
</protein>
<comment type="subcellular location">
    <subcellularLocation>
        <location evidence="13">Cytoplasm</location>
    </subcellularLocation>
</comment>
<dbReference type="Proteomes" id="UP000886878">
    <property type="component" value="Unassembled WGS sequence"/>
</dbReference>
<dbReference type="NCBIfam" id="TIGR00191">
    <property type="entry name" value="thrB"/>
    <property type="match status" value="1"/>
</dbReference>
<evidence type="ECO:0000256" key="6">
    <source>
        <dbReference type="ARBA" id="ARBA00022679"/>
    </source>
</evidence>
<evidence type="ECO:0000256" key="2">
    <source>
        <dbReference type="ARBA" id="ARBA00007370"/>
    </source>
</evidence>
<dbReference type="InterPro" id="IPR036554">
    <property type="entry name" value="GHMP_kinase_C_sf"/>
</dbReference>
<evidence type="ECO:0000313" key="16">
    <source>
        <dbReference type="EMBL" id="HIW70399.1"/>
    </source>
</evidence>
<evidence type="ECO:0000256" key="11">
    <source>
        <dbReference type="ARBA" id="ARBA00049375"/>
    </source>
</evidence>
<dbReference type="InterPro" id="IPR006204">
    <property type="entry name" value="GHMP_kinase_N_dom"/>
</dbReference>
<dbReference type="PANTHER" id="PTHR20861">
    <property type="entry name" value="HOMOSERINE/4-DIPHOSPHOCYTIDYL-2-C-METHYL-D-ERYTHRITOL KINASE"/>
    <property type="match status" value="1"/>
</dbReference>
<comment type="pathway">
    <text evidence="1 13">Amino-acid biosynthesis; L-threonine biosynthesis; L-threonine from L-aspartate: step 4/5.</text>
</comment>
<gene>
    <name evidence="13" type="primary">thrB</name>
    <name evidence="16" type="ORF">H9876_03325</name>
</gene>
<dbReference type="SUPFAM" id="SSF54211">
    <property type="entry name" value="Ribosomal protein S5 domain 2-like"/>
    <property type="match status" value="1"/>
</dbReference>
<dbReference type="PANTHER" id="PTHR20861:SF1">
    <property type="entry name" value="HOMOSERINE KINASE"/>
    <property type="match status" value="1"/>
</dbReference>
<comment type="similarity">
    <text evidence="2 13">Belongs to the GHMP kinase family. Homoserine kinase subfamily.</text>
</comment>
<organism evidence="16 17">
    <name type="scientific">Candidatus Limosilactobacillus merdipullorum</name>
    <dbReference type="NCBI Taxonomy" id="2838653"/>
    <lineage>
        <taxon>Bacteria</taxon>
        <taxon>Bacillati</taxon>
        <taxon>Bacillota</taxon>
        <taxon>Bacilli</taxon>
        <taxon>Lactobacillales</taxon>
        <taxon>Lactobacillaceae</taxon>
        <taxon>Limosilactobacillus</taxon>
    </lineage>
</organism>
<evidence type="ECO:0000256" key="12">
    <source>
        <dbReference type="ARBA" id="ARBA00049954"/>
    </source>
</evidence>
<name>A0A9D1QPW5_9LACO</name>
<dbReference type="GO" id="GO:0004413">
    <property type="term" value="F:homoserine kinase activity"/>
    <property type="evidence" value="ECO:0007669"/>
    <property type="project" value="UniProtKB-UniRule"/>
</dbReference>
<dbReference type="GO" id="GO:0005524">
    <property type="term" value="F:ATP binding"/>
    <property type="evidence" value="ECO:0007669"/>
    <property type="project" value="UniProtKB-UniRule"/>
</dbReference>
<evidence type="ECO:0000256" key="13">
    <source>
        <dbReference type="HAMAP-Rule" id="MF_00384"/>
    </source>
</evidence>
<dbReference type="PROSITE" id="PS00627">
    <property type="entry name" value="GHMP_KINASES_ATP"/>
    <property type="match status" value="1"/>
</dbReference>
<dbReference type="PRINTS" id="PR00958">
    <property type="entry name" value="HOMSERKINASE"/>
</dbReference>
<evidence type="ECO:0000259" key="15">
    <source>
        <dbReference type="Pfam" id="PF08544"/>
    </source>
</evidence>
<proteinExistence type="inferred from homology"/>
<dbReference type="EMBL" id="DXGK01000064">
    <property type="protein sequence ID" value="HIW70399.1"/>
    <property type="molecule type" value="Genomic_DNA"/>
</dbReference>
<accession>A0A9D1QPW5</accession>